<sequence length="167" mass="19411">MKIRILTLSILSVLTVSCDKSKISYEVGISDVLHKTFFKTENCNSDFYYNVLIRNDTLFIDGKLRNEFGNYKGILNEIESKRLSKLIDNLNPKDRLEKEINPTTGMTALIIKKNGKTLDSLVNFKIKWNKNDLKFFKYIGHLICKKELARITDSIIYPTWQMVKPPE</sequence>
<reference evidence="1 2" key="1">
    <citation type="journal article" date="2014" name="Environ. Microbiol.">
        <title>Contrasting genomic patterns and infection strategies of two co-existing Bacteroidetes podovirus genera.</title>
        <authorList>
            <person name="Holmfeldt K."/>
            <person name="Howard-Varona C."/>
            <person name="Solonenko N."/>
            <person name="Sullivan M.B."/>
        </authorList>
    </citation>
    <scope>NUCLEOTIDE SEQUENCE [LARGE SCALE GENOMIC DNA]</scope>
    <source>
        <strain evidence="1 2">18</strain>
    </source>
</reference>
<organism evidence="1 2">
    <name type="scientific">Cellulophaga baltica 18</name>
    <dbReference type="NCBI Taxonomy" id="1348584"/>
    <lineage>
        <taxon>Bacteria</taxon>
        <taxon>Pseudomonadati</taxon>
        <taxon>Bacteroidota</taxon>
        <taxon>Flavobacteriia</taxon>
        <taxon>Flavobacteriales</taxon>
        <taxon>Flavobacteriaceae</taxon>
        <taxon>Cellulophaga</taxon>
    </lineage>
</organism>
<gene>
    <name evidence="1" type="ORF">M666_12810</name>
</gene>
<dbReference type="PROSITE" id="PS51257">
    <property type="entry name" value="PROKAR_LIPOPROTEIN"/>
    <property type="match status" value="1"/>
</dbReference>
<evidence type="ECO:0000313" key="1">
    <source>
        <dbReference type="EMBL" id="AIZ42382.1"/>
    </source>
</evidence>
<proteinExistence type="predicted"/>
<evidence type="ECO:0000313" key="2">
    <source>
        <dbReference type="Proteomes" id="UP000030786"/>
    </source>
</evidence>
<dbReference type="EMBL" id="CP009976">
    <property type="protein sequence ID" value="AIZ42382.1"/>
    <property type="molecule type" value="Genomic_DNA"/>
</dbReference>
<accession>A0AAU8RHG9</accession>
<protein>
    <recommendedName>
        <fullName evidence="3">Lipoprotein</fullName>
    </recommendedName>
</protein>
<dbReference type="AlphaFoldDB" id="A0AAU8RHG9"/>
<dbReference type="GeneID" id="78061620"/>
<dbReference type="Proteomes" id="UP000030786">
    <property type="component" value="Chromosome"/>
</dbReference>
<name>A0AAU8RHG9_9FLAO</name>
<evidence type="ECO:0008006" key="3">
    <source>
        <dbReference type="Google" id="ProtNLM"/>
    </source>
</evidence>
<dbReference type="KEGG" id="cbat:M666_12810"/>
<dbReference type="RefSeq" id="WP_029446178.1">
    <property type="nucleotide sequence ID" value="NZ_CP009976.1"/>
</dbReference>